<dbReference type="AlphaFoldDB" id="A0ABD1LVQ3"/>
<comment type="subcellular location">
    <subcellularLocation>
        <location evidence="4">Cell membrane</location>
        <topology evidence="4">Multi-pass membrane protein</topology>
    </subcellularLocation>
    <subcellularLocation>
        <location evidence="4">Early endosome</location>
    </subcellularLocation>
</comment>
<protein>
    <recommendedName>
        <fullName evidence="4">Probable magnesium transporter</fullName>
    </recommendedName>
</protein>
<dbReference type="Proteomes" id="UP001603857">
    <property type="component" value="Unassembled WGS sequence"/>
</dbReference>
<keyword evidence="3 4" id="KW-0472">Membrane</keyword>
<accession>A0ABD1LVQ3</accession>
<dbReference type="InterPro" id="IPR008521">
    <property type="entry name" value="Mg_trans_NIPA"/>
</dbReference>
<comment type="similarity">
    <text evidence="4">Belongs to the NIPA (TC 2.A.7) family.</text>
</comment>
<keyword evidence="4" id="KW-0460">Magnesium</keyword>
<keyword evidence="4" id="KW-0406">Ion transport</keyword>
<organism evidence="5 6">
    <name type="scientific">Flemingia macrophylla</name>
    <dbReference type="NCBI Taxonomy" id="520843"/>
    <lineage>
        <taxon>Eukaryota</taxon>
        <taxon>Viridiplantae</taxon>
        <taxon>Streptophyta</taxon>
        <taxon>Embryophyta</taxon>
        <taxon>Tracheophyta</taxon>
        <taxon>Spermatophyta</taxon>
        <taxon>Magnoliopsida</taxon>
        <taxon>eudicotyledons</taxon>
        <taxon>Gunneridae</taxon>
        <taxon>Pentapetalae</taxon>
        <taxon>rosids</taxon>
        <taxon>fabids</taxon>
        <taxon>Fabales</taxon>
        <taxon>Fabaceae</taxon>
        <taxon>Papilionoideae</taxon>
        <taxon>50 kb inversion clade</taxon>
        <taxon>NPAAA clade</taxon>
        <taxon>indigoferoid/millettioid clade</taxon>
        <taxon>Phaseoleae</taxon>
        <taxon>Flemingia</taxon>
    </lineage>
</organism>
<keyword evidence="4" id="KW-0813">Transport</keyword>
<gene>
    <name evidence="5" type="ORF">Fmac_021046</name>
</gene>
<evidence type="ECO:0000256" key="3">
    <source>
        <dbReference type="ARBA" id="ARBA00023136"/>
    </source>
</evidence>
<reference evidence="5 6" key="1">
    <citation type="submission" date="2024-08" db="EMBL/GenBank/DDBJ databases">
        <title>Insights into the chromosomal genome structure of Flemingia macrophylla.</title>
        <authorList>
            <person name="Ding Y."/>
            <person name="Zhao Y."/>
            <person name="Bi W."/>
            <person name="Wu M."/>
            <person name="Zhao G."/>
            <person name="Gong Y."/>
            <person name="Li W."/>
            <person name="Zhang P."/>
        </authorList>
    </citation>
    <scope>NUCLEOTIDE SEQUENCE [LARGE SCALE GENOMIC DNA]</scope>
    <source>
        <strain evidence="5">DYQJB</strain>
        <tissue evidence="5">Leaf</tissue>
    </source>
</reference>
<dbReference type="GO" id="GO:0015095">
    <property type="term" value="F:magnesium ion transmembrane transporter activity"/>
    <property type="evidence" value="ECO:0007669"/>
    <property type="project" value="UniProtKB-UniRule"/>
</dbReference>
<keyword evidence="4" id="KW-1003">Cell membrane</keyword>
<dbReference type="GO" id="GO:0005769">
    <property type="term" value="C:early endosome"/>
    <property type="evidence" value="ECO:0007669"/>
    <property type="project" value="UniProtKB-SubCell"/>
</dbReference>
<dbReference type="Pfam" id="PF05653">
    <property type="entry name" value="Mg_trans_NIPA"/>
    <property type="match status" value="1"/>
</dbReference>
<comment type="caution">
    <text evidence="4">Lacks conserved residue(s) required for the propagation of feature annotation.</text>
</comment>
<evidence type="ECO:0000313" key="5">
    <source>
        <dbReference type="EMBL" id="KAL2327619.1"/>
    </source>
</evidence>
<name>A0ABD1LVQ3_9FABA</name>
<dbReference type="PANTHER" id="PTHR12570">
    <property type="match status" value="1"/>
</dbReference>
<sequence length="272" mass="29130">MDMGSVVLAHFLLKEKLQKMGMLGCLLCIVGSTVVVLHAPEEKSLTSVQEIWELAIQPGICSIIGSLTVMSVKAIGIAIKLTLEGANQSSTVSPNCKQAMWVVMLTLLCLPKSNQRASGKPAHVGIESGVYKVLGFPTMMACLCGVILPRTELRTKAKQYCSQGIIKEWETPEGGQVRGEVKGQSWWLSRRRRRSASGSRRLKRHDRERGEGPEVSPIADVAVGVALEVALEGDVAVAVALGVALRVSVGGGSGFAVARGYGVRGHETWREG</sequence>
<feature type="transmembrane region" description="Helical" evidence="4">
    <location>
        <begin position="60"/>
        <end position="79"/>
    </location>
</feature>
<evidence type="ECO:0000256" key="4">
    <source>
        <dbReference type="RuleBase" id="RU363078"/>
    </source>
</evidence>
<proteinExistence type="inferred from homology"/>
<evidence type="ECO:0000256" key="2">
    <source>
        <dbReference type="ARBA" id="ARBA00022989"/>
    </source>
</evidence>
<keyword evidence="1 4" id="KW-0812">Transmembrane</keyword>
<keyword evidence="4" id="KW-0967">Endosome</keyword>
<feature type="transmembrane region" description="Helical" evidence="4">
    <location>
        <begin position="20"/>
        <end position="39"/>
    </location>
</feature>
<dbReference type="GO" id="GO:0005886">
    <property type="term" value="C:plasma membrane"/>
    <property type="evidence" value="ECO:0007669"/>
    <property type="project" value="UniProtKB-SubCell"/>
</dbReference>
<dbReference type="PANTHER" id="PTHR12570:SF93">
    <property type="entry name" value="MAGNESIUM TRANSPORTER-RELATED"/>
    <property type="match status" value="1"/>
</dbReference>
<keyword evidence="6" id="KW-1185">Reference proteome</keyword>
<dbReference type="EMBL" id="JBGMDY010000007">
    <property type="protein sequence ID" value="KAL2327619.1"/>
    <property type="molecule type" value="Genomic_DNA"/>
</dbReference>
<comment type="subunit">
    <text evidence="4">Homodimer.</text>
</comment>
<evidence type="ECO:0000313" key="6">
    <source>
        <dbReference type="Proteomes" id="UP001603857"/>
    </source>
</evidence>
<evidence type="ECO:0000256" key="1">
    <source>
        <dbReference type="ARBA" id="ARBA00022692"/>
    </source>
</evidence>
<keyword evidence="2 4" id="KW-1133">Transmembrane helix</keyword>
<comment type="function">
    <text evidence="4">Acts as a Mg(2+) transporter. Can also transport other divalent cations such as Fe(2+), Sr(2+), Ba(2+), Mn(2+) and Co(2+) but to a much less extent than Mg(2+).</text>
</comment>
<comment type="caution">
    <text evidence="5">The sequence shown here is derived from an EMBL/GenBank/DDBJ whole genome shotgun (WGS) entry which is preliminary data.</text>
</comment>